<dbReference type="EMBL" id="NHMK01000010">
    <property type="protein sequence ID" value="OWL96877.1"/>
    <property type="molecule type" value="Genomic_DNA"/>
</dbReference>
<dbReference type="Pfam" id="PF02566">
    <property type="entry name" value="OsmC"/>
    <property type="match status" value="1"/>
</dbReference>
<gene>
    <name evidence="3" type="ORF">CBQ26_07755</name>
</gene>
<dbReference type="Proteomes" id="UP000197208">
    <property type="component" value="Unassembled WGS sequence"/>
</dbReference>
<evidence type="ECO:0000256" key="1">
    <source>
        <dbReference type="ARBA" id="ARBA00007378"/>
    </source>
</evidence>
<evidence type="ECO:0000256" key="2">
    <source>
        <dbReference type="SAM" id="MobiDB-lite"/>
    </source>
</evidence>
<comment type="caution">
    <text evidence="3">The sequence shown here is derived from an EMBL/GenBank/DDBJ whole genome shotgun (WGS) entry which is preliminary data.</text>
</comment>
<dbReference type="InterPro" id="IPR015946">
    <property type="entry name" value="KH_dom-like_a/b"/>
</dbReference>
<evidence type="ECO:0000313" key="3">
    <source>
        <dbReference type="EMBL" id="OWL96877.1"/>
    </source>
</evidence>
<accession>A0A246BMH6</accession>
<dbReference type="AlphaFoldDB" id="A0A246BMH6"/>
<feature type="compositionally biased region" description="Polar residues" evidence="2">
    <location>
        <begin position="7"/>
        <end position="21"/>
    </location>
</feature>
<reference evidence="3 4" key="1">
    <citation type="submission" date="2017-05" db="EMBL/GenBank/DDBJ databases">
        <title>De novo genome assembly of Deniococcus indicus strain DR1.</title>
        <authorList>
            <person name="Chauhan D."/>
            <person name="Yennamalli R.M."/>
            <person name="Priyadarshini R."/>
        </authorList>
    </citation>
    <scope>NUCLEOTIDE SEQUENCE [LARGE SCALE GENOMIC DNA]</scope>
    <source>
        <strain evidence="3 4">DR1</strain>
    </source>
</reference>
<dbReference type="InterPro" id="IPR036102">
    <property type="entry name" value="OsmC/Ohrsf"/>
</dbReference>
<evidence type="ECO:0000313" key="4">
    <source>
        <dbReference type="Proteomes" id="UP000197208"/>
    </source>
</evidence>
<feature type="region of interest" description="Disordered" evidence="2">
    <location>
        <begin position="1"/>
        <end position="48"/>
    </location>
</feature>
<protein>
    <recommendedName>
        <fullName evidence="5">Organic hydroperoxide resistance protein</fullName>
    </recommendedName>
</protein>
<name>A0A246BMH6_9DEIO</name>
<evidence type="ECO:0008006" key="5">
    <source>
        <dbReference type="Google" id="ProtNLM"/>
    </source>
</evidence>
<dbReference type="PANTHER" id="PTHR33797">
    <property type="entry name" value="ORGANIC HYDROPEROXIDE RESISTANCE PROTEIN-LIKE"/>
    <property type="match status" value="1"/>
</dbReference>
<dbReference type="Gene3D" id="3.30.300.20">
    <property type="match status" value="1"/>
</dbReference>
<dbReference type="InterPro" id="IPR003718">
    <property type="entry name" value="OsmC/Ohr_fam"/>
</dbReference>
<comment type="similarity">
    <text evidence="1">Belongs to the OsmC/Ohr family.</text>
</comment>
<proteinExistence type="inferred from homology"/>
<sequence>MRVMTEPVTTSDSRPIYTTSGGRSGQAFVGRDRLNVPLRPPQSRSEGADPEELFAAGYASCFLSALQSVARRDGVTVGTPQARAHVGLHAETTTTT</sequence>
<dbReference type="GO" id="GO:0006979">
    <property type="term" value="P:response to oxidative stress"/>
    <property type="evidence" value="ECO:0007669"/>
    <property type="project" value="InterPro"/>
</dbReference>
<dbReference type="InterPro" id="IPR019953">
    <property type="entry name" value="OHR"/>
</dbReference>
<dbReference type="PANTHER" id="PTHR33797:SF2">
    <property type="entry name" value="ORGANIC HYDROPEROXIDE RESISTANCE PROTEIN-LIKE"/>
    <property type="match status" value="1"/>
</dbReference>
<organism evidence="3 4">
    <name type="scientific">Deinococcus indicus</name>
    <dbReference type="NCBI Taxonomy" id="223556"/>
    <lineage>
        <taxon>Bacteria</taxon>
        <taxon>Thermotogati</taxon>
        <taxon>Deinococcota</taxon>
        <taxon>Deinococci</taxon>
        <taxon>Deinococcales</taxon>
        <taxon>Deinococcaceae</taxon>
        <taxon>Deinococcus</taxon>
    </lineage>
</organism>
<dbReference type="SUPFAM" id="SSF82784">
    <property type="entry name" value="OsmC-like"/>
    <property type="match status" value="1"/>
</dbReference>
<keyword evidence="4" id="KW-1185">Reference proteome</keyword>